<dbReference type="WormBase" id="SRAE_1000097700">
    <property type="protein sequence ID" value="SRP00794"/>
    <property type="gene ID" value="WBGene00257577"/>
</dbReference>
<comment type="subcellular location">
    <subcellularLocation>
        <location evidence="1">Secreted</location>
    </subcellularLocation>
</comment>
<evidence type="ECO:0000256" key="1">
    <source>
        <dbReference type="ARBA" id="ARBA00004613"/>
    </source>
</evidence>
<dbReference type="GO" id="GO:0048018">
    <property type="term" value="F:receptor ligand activity"/>
    <property type="evidence" value="ECO:0007669"/>
    <property type="project" value="TreeGrafter"/>
</dbReference>
<evidence type="ECO:0000256" key="3">
    <source>
        <dbReference type="ARBA" id="ARBA00022729"/>
    </source>
</evidence>
<dbReference type="Proteomes" id="UP000035682">
    <property type="component" value="Unplaced"/>
</dbReference>
<evidence type="ECO:0000256" key="4">
    <source>
        <dbReference type="ARBA" id="ARBA00023157"/>
    </source>
</evidence>
<evidence type="ECO:0000259" key="5">
    <source>
        <dbReference type="Pfam" id="PF03045"/>
    </source>
</evidence>
<dbReference type="RefSeq" id="XP_024501909.1">
    <property type="nucleotide sequence ID" value="XM_024647875.1"/>
</dbReference>
<dbReference type="STRING" id="34506.A0A090L3R2"/>
<gene>
    <name evidence="6 8 9" type="ORF">SRAE_1000097700</name>
</gene>
<name>A0A090L3R2_STRRB</name>
<dbReference type="PROSITE" id="PS50096">
    <property type="entry name" value="IQ"/>
    <property type="match status" value="1"/>
</dbReference>
<dbReference type="PANTHER" id="PTHR15283:SF4">
    <property type="entry name" value="BURSICON"/>
    <property type="match status" value="1"/>
</dbReference>
<dbReference type="InterPro" id="IPR004133">
    <property type="entry name" value="DAN_dom"/>
</dbReference>
<dbReference type="OrthoDB" id="10061784at2759"/>
<organism evidence="6">
    <name type="scientific">Strongyloides ratti</name>
    <name type="common">Parasitic roundworm</name>
    <dbReference type="NCBI Taxonomy" id="34506"/>
    <lineage>
        <taxon>Eukaryota</taxon>
        <taxon>Metazoa</taxon>
        <taxon>Ecdysozoa</taxon>
        <taxon>Nematoda</taxon>
        <taxon>Chromadorea</taxon>
        <taxon>Rhabditida</taxon>
        <taxon>Tylenchina</taxon>
        <taxon>Panagrolaimomorpha</taxon>
        <taxon>Strongyloidoidea</taxon>
        <taxon>Strongyloididae</taxon>
        <taxon>Strongyloides</taxon>
    </lineage>
</organism>
<dbReference type="Pfam" id="PF03045">
    <property type="entry name" value="DAN"/>
    <property type="match status" value="1"/>
</dbReference>
<feature type="domain" description="DAN" evidence="5">
    <location>
        <begin position="33"/>
        <end position="125"/>
    </location>
</feature>
<evidence type="ECO:0000313" key="8">
    <source>
        <dbReference type="WBParaSite" id="SRAE_1000097700.1"/>
    </source>
</evidence>
<dbReference type="OMA" id="SAWCEAQ"/>
<dbReference type="GO" id="GO:0009887">
    <property type="term" value="P:animal organ morphogenesis"/>
    <property type="evidence" value="ECO:0007669"/>
    <property type="project" value="TreeGrafter"/>
</dbReference>
<dbReference type="GO" id="GO:0036122">
    <property type="term" value="F:BMP binding"/>
    <property type="evidence" value="ECO:0007669"/>
    <property type="project" value="TreeGrafter"/>
</dbReference>
<keyword evidence="4" id="KW-1015">Disulfide bond</keyword>
<dbReference type="Gene3D" id="2.10.90.10">
    <property type="entry name" value="Cystine-knot cytokines"/>
    <property type="match status" value="1"/>
</dbReference>
<evidence type="ECO:0000256" key="2">
    <source>
        <dbReference type="ARBA" id="ARBA00022525"/>
    </source>
</evidence>
<accession>A0A090L3R2</accession>
<dbReference type="GO" id="GO:0005615">
    <property type="term" value="C:extracellular space"/>
    <property type="evidence" value="ECO:0007669"/>
    <property type="project" value="TreeGrafter"/>
</dbReference>
<proteinExistence type="predicted"/>
<dbReference type="WBParaSite" id="SRAE_1000097700.1">
    <property type="protein sequence ID" value="SRAE_1000097700.1"/>
    <property type="gene ID" value="WBGene00257577"/>
</dbReference>
<evidence type="ECO:0000313" key="9">
    <source>
        <dbReference type="WormBase" id="SRAE_1000097700"/>
    </source>
</evidence>
<keyword evidence="2" id="KW-0964">Secreted</keyword>
<dbReference type="InterPro" id="IPR029034">
    <property type="entry name" value="Cystine-knot_cytokine"/>
</dbReference>
<reference evidence="8" key="2">
    <citation type="submission" date="2020-12" db="UniProtKB">
        <authorList>
            <consortium name="WormBaseParasite"/>
        </authorList>
    </citation>
    <scope>IDENTIFICATION</scope>
</reference>
<dbReference type="CTD" id="36375072"/>
<dbReference type="GeneID" id="36375072"/>
<dbReference type="AlphaFoldDB" id="A0A090L3R2"/>
<sequence>MLKTGRGHISKKKYKKRKGKFQVSVENISSFPQYNSICKTEKINVLVNYNNCISQEITSEYCYGTCYSIFIPKILQRKIKESFQTVSSCVPVKYEIIKIRLECPNQSPDHVYRNIVKVNSCSCKQFFP</sequence>
<evidence type="ECO:0000313" key="6">
    <source>
        <dbReference type="EMBL" id="CEF62707.1"/>
    </source>
</evidence>
<keyword evidence="7" id="KW-1185">Reference proteome</keyword>
<dbReference type="PANTHER" id="PTHR15283">
    <property type="entry name" value="GREMLIN 1"/>
    <property type="match status" value="1"/>
</dbReference>
<dbReference type="EMBL" id="LN609528">
    <property type="protein sequence ID" value="CEF62707.1"/>
    <property type="molecule type" value="Genomic_DNA"/>
</dbReference>
<dbReference type="GO" id="GO:0038098">
    <property type="term" value="P:sequestering of BMP from receptor via BMP binding"/>
    <property type="evidence" value="ECO:0007669"/>
    <property type="project" value="TreeGrafter"/>
</dbReference>
<evidence type="ECO:0000313" key="7">
    <source>
        <dbReference type="Proteomes" id="UP000035682"/>
    </source>
</evidence>
<reference evidence="6 7" key="1">
    <citation type="submission" date="2014-09" db="EMBL/GenBank/DDBJ databases">
        <authorList>
            <person name="Martin A.A."/>
        </authorList>
    </citation>
    <scope>NUCLEOTIDE SEQUENCE</scope>
    <source>
        <strain evidence="7">ED321</strain>
        <strain evidence="6">ED321 Heterogonic</strain>
    </source>
</reference>
<protein>
    <submittedName>
        <fullName evidence="6 8">DAN domain-containing protein</fullName>
    </submittedName>
</protein>
<keyword evidence="3" id="KW-0732">Signal</keyword>